<evidence type="ECO:0000313" key="5">
    <source>
        <dbReference type="EMBL" id="PIT86064.1"/>
    </source>
</evidence>
<accession>A0A2M6VZS5</accession>
<reference evidence="6" key="1">
    <citation type="submission" date="2017-09" db="EMBL/GenBank/DDBJ databases">
        <title>Depth-based differentiation of microbial function through sediment-hosted aquifers and enrichment of novel symbionts in the deep terrestrial subsurface.</title>
        <authorList>
            <person name="Probst A.J."/>
            <person name="Ladd B."/>
            <person name="Jarett J.K."/>
            <person name="Geller-Mcgrath D.E."/>
            <person name="Sieber C.M.K."/>
            <person name="Emerson J.B."/>
            <person name="Anantharaman K."/>
            <person name="Thomas B.C."/>
            <person name="Malmstrom R."/>
            <person name="Stieglmeier M."/>
            <person name="Klingl A."/>
            <person name="Woyke T."/>
            <person name="Ryan C.M."/>
            <person name="Banfield J.F."/>
        </authorList>
    </citation>
    <scope>NUCLEOTIDE SEQUENCE [LARGE SCALE GENOMIC DNA]</scope>
</reference>
<evidence type="ECO:0000259" key="4">
    <source>
        <dbReference type="PROSITE" id="PS01031"/>
    </source>
</evidence>
<dbReference type="PROSITE" id="PS01031">
    <property type="entry name" value="SHSP"/>
    <property type="match status" value="1"/>
</dbReference>
<proteinExistence type="inferred from homology"/>
<sequence length="152" mass="17127">MSLIRWSPNWDPFADMQDMMQQTLPARIQQQAVAGQNAFIPAVDMYETKNDLIVETPLAGMNPEDVEVEVSNGILTIKGETKKEREVEEKNYYRKETRSGSFFRQVPLPVSVIEEKVSAEFADGVLQITCPKSGEQQSKKISVKVTTSKSNE</sequence>
<dbReference type="AlphaFoldDB" id="A0A2M6VZS5"/>
<comment type="caution">
    <text evidence="5">The sequence shown here is derived from an EMBL/GenBank/DDBJ whole genome shotgun (WGS) entry which is preliminary data.</text>
</comment>
<dbReference type="InterPro" id="IPR002068">
    <property type="entry name" value="A-crystallin/Hsp20_dom"/>
</dbReference>
<dbReference type="SUPFAM" id="SSF49764">
    <property type="entry name" value="HSP20-like chaperones"/>
    <property type="match status" value="1"/>
</dbReference>
<feature type="region of interest" description="Disordered" evidence="3">
    <location>
        <begin position="133"/>
        <end position="152"/>
    </location>
</feature>
<gene>
    <name evidence="5" type="ORF">COU33_05260</name>
</gene>
<feature type="compositionally biased region" description="Low complexity" evidence="3">
    <location>
        <begin position="139"/>
        <end position="152"/>
    </location>
</feature>
<dbReference type="InterPro" id="IPR031107">
    <property type="entry name" value="Small_HSP"/>
</dbReference>
<evidence type="ECO:0000256" key="2">
    <source>
        <dbReference type="RuleBase" id="RU003616"/>
    </source>
</evidence>
<dbReference type="Proteomes" id="UP000229362">
    <property type="component" value="Unassembled WGS sequence"/>
</dbReference>
<comment type="similarity">
    <text evidence="1 2">Belongs to the small heat shock protein (HSP20) family.</text>
</comment>
<evidence type="ECO:0000256" key="1">
    <source>
        <dbReference type="PROSITE-ProRule" id="PRU00285"/>
    </source>
</evidence>
<dbReference type="PANTHER" id="PTHR11527">
    <property type="entry name" value="HEAT-SHOCK PROTEIN 20 FAMILY MEMBER"/>
    <property type="match status" value="1"/>
</dbReference>
<dbReference type="CDD" id="cd06464">
    <property type="entry name" value="ACD_sHsps-like"/>
    <property type="match status" value="1"/>
</dbReference>
<evidence type="ECO:0000313" key="6">
    <source>
        <dbReference type="Proteomes" id="UP000229362"/>
    </source>
</evidence>
<protein>
    <submittedName>
        <fullName evidence="5">Molecular chaperone</fullName>
    </submittedName>
</protein>
<dbReference type="Pfam" id="PF00011">
    <property type="entry name" value="HSP20"/>
    <property type="match status" value="1"/>
</dbReference>
<dbReference type="Gene3D" id="2.60.40.790">
    <property type="match status" value="1"/>
</dbReference>
<dbReference type="InterPro" id="IPR008978">
    <property type="entry name" value="HSP20-like_chaperone"/>
</dbReference>
<feature type="domain" description="SHSP" evidence="4">
    <location>
        <begin position="34"/>
        <end position="148"/>
    </location>
</feature>
<evidence type="ECO:0000256" key="3">
    <source>
        <dbReference type="SAM" id="MobiDB-lite"/>
    </source>
</evidence>
<dbReference type="EMBL" id="PFBZ01000224">
    <property type="protein sequence ID" value="PIT86064.1"/>
    <property type="molecule type" value="Genomic_DNA"/>
</dbReference>
<name>A0A2M6VZS5_9BACT</name>
<organism evidence="5 6">
    <name type="scientific">Candidatus Magasanikbacteria bacterium CG10_big_fil_rev_8_21_14_0_10_43_6</name>
    <dbReference type="NCBI Taxonomy" id="1974650"/>
    <lineage>
        <taxon>Bacteria</taxon>
        <taxon>Candidatus Magasanikiibacteriota</taxon>
    </lineage>
</organism>